<protein>
    <submittedName>
        <fullName evidence="2">Uncharacterized protein</fullName>
    </submittedName>
</protein>
<dbReference type="Proteomes" id="UP001501243">
    <property type="component" value="Unassembled WGS sequence"/>
</dbReference>
<evidence type="ECO:0000256" key="1">
    <source>
        <dbReference type="SAM" id="SignalP"/>
    </source>
</evidence>
<proteinExistence type="predicted"/>
<organism evidence="2 3">
    <name type="scientific">Hymenobacter ginsengisoli</name>
    <dbReference type="NCBI Taxonomy" id="1051626"/>
    <lineage>
        <taxon>Bacteria</taxon>
        <taxon>Pseudomonadati</taxon>
        <taxon>Bacteroidota</taxon>
        <taxon>Cytophagia</taxon>
        <taxon>Cytophagales</taxon>
        <taxon>Hymenobacteraceae</taxon>
        <taxon>Hymenobacter</taxon>
    </lineage>
</organism>
<feature type="chain" id="PRO_5045118955" evidence="1">
    <location>
        <begin position="20"/>
        <end position="311"/>
    </location>
</feature>
<dbReference type="Pfam" id="PF20329">
    <property type="entry name" value="DUF6624"/>
    <property type="match status" value="1"/>
</dbReference>
<dbReference type="EMBL" id="BAABGQ010000005">
    <property type="protein sequence ID" value="GAA4498136.1"/>
    <property type="molecule type" value="Genomic_DNA"/>
</dbReference>
<accession>A0ABP8Q8T8</accession>
<dbReference type="RefSeq" id="WP_213019509.1">
    <property type="nucleotide sequence ID" value="NZ_BAABGQ010000005.1"/>
</dbReference>
<keyword evidence="3" id="KW-1185">Reference proteome</keyword>
<evidence type="ECO:0000313" key="2">
    <source>
        <dbReference type="EMBL" id="GAA4498136.1"/>
    </source>
</evidence>
<reference evidence="3" key="1">
    <citation type="journal article" date="2019" name="Int. J. Syst. Evol. Microbiol.">
        <title>The Global Catalogue of Microorganisms (GCM) 10K type strain sequencing project: providing services to taxonomists for standard genome sequencing and annotation.</title>
        <authorList>
            <consortium name="The Broad Institute Genomics Platform"/>
            <consortium name="The Broad Institute Genome Sequencing Center for Infectious Disease"/>
            <person name="Wu L."/>
            <person name="Ma J."/>
        </authorList>
    </citation>
    <scope>NUCLEOTIDE SEQUENCE [LARGE SCALE GENOMIC DNA]</scope>
    <source>
        <strain evidence="3">JCM 17841</strain>
    </source>
</reference>
<evidence type="ECO:0000313" key="3">
    <source>
        <dbReference type="Proteomes" id="UP001501243"/>
    </source>
</evidence>
<keyword evidence="1" id="KW-0732">Signal</keyword>
<comment type="caution">
    <text evidence="2">The sequence shown here is derived from an EMBL/GenBank/DDBJ whole genome shotgun (WGS) entry which is preliminary data.</text>
</comment>
<dbReference type="InterPro" id="IPR046732">
    <property type="entry name" value="DUF6624"/>
</dbReference>
<feature type="signal peptide" evidence="1">
    <location>
        <begin position="1"/>
        <end position="19"/>
    </location>
</feature>
<name>A0ABP8Q8T8_9BACT</name>
<sequence length="311" mass="34745">MKNTLLLALGLCWNTAALAQTAAFSTLRGQALTAYHNKQYRESAQRYEEGFRVKAAQPAAGDFYNAACSWALAGDATKAFQNLDRATEAGWDDVTHLKTDSDLTALHADKRWEPMLRKLEARVAQAEAKLNQPLKRELAEILESDQGLRRQIAPTQEKYGPKSPQMDSLWRQMQRADARNLPRVTAIIDQYGWPGNSLVGRSGSLAAFLVIQHSDLATMQKYLPQMRQAAAKGEMAKQNLALVEDRVLTFQDKPQLYGSQLHTNQATGKMEFFPIADEAHVDERRASVGLEPLADYAKNFGLDYRPAPKQP</sequence>
<dbReference type="NCBIfam" id="NF047558">
    <property type="entry name" value="TPR_END_plus"/>
    <property type="match status" value="1"/>
</dbReference>
<gene>
    <name evidence="2" type="ORF">GCM10023172_14450</name>
</gene>